<keyword evidence="6 9" id="KW-0482">Metalloprotease</keyword>
<feature type="signal peptide" evidence="7">
    <location>
        <begin position="1"/>
        <end position="39"/>
    </location>
</feature>
<dbReference type="RefSeq" id="WP_054022644.1">
    <property type="nucleotide sequence ID" value="NZ_BBYR01000089.1"/>
</dbReference>
<dbReference type="OrthoDB" id="9810445at2"/>
<organism evidence="9 10">
    <name type="scientific">Piscinibacter sakaiensis</name>
    <name type="common">Ideonella sakaiensis</name>
    <dbReference type="NCBI Taxonomy" id="1547922"/>
    <lineage>
        <taxon>Bacteria</taxon>
        <taxon>Pseudomonadati</taxon>
        <taxon>Pseudomonadota</taxon>
        <taxon>Betaproteobacteria</taxon>
        <taxon>Burkholderiales</taxon>
        <taxon>Sphaerotilaceae</taxon>
        <taxon>Piscinibacter</taxon>
    </lineage>
</organism>
<dbReference type="GO" id="GO:0051603">
    <property type="term" value="P:proteolysis involved in protein catabolic process"/>
    <property type="evidence" value="ECO:0007669"/>
    <property type="project" value="TreeGrafter"/>
</dbReference>
<dbReference type="GO" id="GO:0004222">
    <property type="term" value="F:metalloendopeptidase activity"/>
    <property type="evidence" value="ECO:0007669"/>
    <property type="project" value="InterPro"/>
</dbReference>
<sequence length="549" mass="57930">MASSLAFTPLPTRGGWRRALAGACAALLLSGSLPPPARAQNNLPALGDSVSEDFGVGTERRLGDQIMREIRRDPDYADDPLLQDYLESLWQPLVAAARSRGEIDGDTTGRFAWEVFLVRDRSVNAFALPGGFVGVHLGLIAMTASSDELASVLAHELSHVTQRHIARSITNSRRQSLLSAAAMILGVIAAGRSGSADAANAVIAGGQAAAIQGQLNFSRDMEREADRIGFGLLTGAGFSPAGMAAMFEKLDQASRLNDSGSYPYLRSHPLTTERIGEARSRLGAAPKAAPAGRLEHTLAQARARVLMDTRVAALRRWQSLDEGGVLRAPVPGQEAEALAASASSALASTLLKDWDRADASLARATGLLRAALRRPGPVPAADLRAERALAQLQAQSQLERGNVAAAAAALAAAPAPAGGAPERAVMLLQARISSAQVAAGADGSALRRQAEALQTWVANHPTDAVVWTALGQVWARLEQPLRAVRAEAEGRYAMGDLTGAVDRLRAGQRLARGGGPQLDFIEASVIDARLREIEAERRREFAEREGRGG</sequence>
<evidence type="ECO:0000256" key="7">
    <source>
        <dbReference type="SAM" id="SignalP"/>
    </source>
</evidence>
<feature type="domain" description="Peptidase M48" evidence="8">
    <location>
        <begin position="110"/>
        <end position="281"/>
    </location>
</feature>
<feature type="chain" id="PRO_5005513868" evidence="7">
    <location>
        <begin position="40"/>
        <end position="549"/>
    </location>
</feature>
<keyword evidence="2 9" id="KW-0645">Protease</keyword>
<dbReference type="AlphaFoldDB" id="A0A0K8P9D5"/>
<name>A0A0K8P9D5_PISS1</name>
<evidence type="ECO:0000256" key="4">
    <source>
        <dbReference type="ARBA" id="ARBA00022801"/>
    </source>
</evidence>
<keyword evidence="3" id="KW-0479">Metal-binding</keyword>
<dbReference type="STRING" id="1547922.ISF6_5348"/>
<dbReference type="PANTHER" id="PTHR22726:SF1">
    <property type="entry name" value="METALLOENDOPEPTIDASE OMA1, MITOCHONDRIAL"/>
    <property type="match status" value="1"/>
</dbReference>
<evidence type="ECO:0000256" key="1">
    <source>
        <dbReference type="ARBA" id="ARBA00001947"/>
    </source>
</evidence>
<dbReference type="InterPro" id="IPR001915">
    <property type="entry name" value="Peptidase_M48"/>
</dbReference>
<keyword evidence="10" id="KW-1185">Reference proteome</keyword>
<dbReference type="EMBL" id="BBYR01000089">
    <property type="protein sequence ID" value="GAP38795.1"/>
    <property type="molecule type" value="Genomic_DNA"/>
</dbReference>
<evidence type="ECO:0000313" key="10">
    <source>
        <dbReference type="Proteomes" id="UP000037660"/>
    </source>
</evidence>
<evidence type="ECO:0000256" key="2">
    <source>
        <dbReference type="ARBA" id="ARBA00022670"/>
    </source>
</evidence>
<evidence type="ECO:0000313" key="9">
    <source>
        <dbReference type="EMBL" id="GAP38795.1"/>
    </source>
</evidence>
<keyword evidence="4" id="KW-0378">Hydrolase</keyword>
<dbReference type="InterPro" id="IPR051156">
    <property type="entry name" value="Mito/Outer_Membr_Metalloprot"/>
</dbReference>
<evidence type="ECO:0000256" key="3">
    <source>
        <dbReference type="ARBA" id="ARBA00022723"/>
    </source>
</evidence>
<reference evidence="9 10" key="2">
    <citation type="journal article" date="2016" name="Science">
        <title>A bacterium that degrades and assimilates poly(ethylene terephthalate).</title>
        <authorList>
            <person name="Yoshida S."/>
            <person name="Hiraga K."/>
            <person name="Takehana T."/>
            <person name="Taniguchi I."/>
            <person name="Yamaji H."/>
            <person name="Maeda Y."/>
            <person name="Toyohara K."/>
            <person name="Miyamoto K."/>
            <person name="Kimura Y."/>
            <person name="Oda K."/>
        </authorList>
    </citation>
    <scope>NUCLEOTIDE SEQUENCE [LARGE SCALE GENOMIC DNA]</scope>
    <source>
        <strain evidence="10">NBRC 110686 / TISTR 2288 / 201-F6</strain>
    </source>
</reference>
<reference evidence="10" key="1">
    <citation type="submission" date="2015-07" db="EMBL/GenBank/DDBJ databases">
        <title>Discovery of a poly(ethylene terephthalate assimilation.</title>
        <authorList>
            <person name="Yoshida S."/>
            <person name="Hiraga K."/>
            <person name="Takehana T."/>
            <person name="Taniguchi I."/>
            <person name="Yamaji H."/>
            <person name="Maeda Y."/>
            <person name="Toyohara K."/>
            <person name="Miyamoto K."/>
            <person name="Kimura Y."/>
            <person name="Oda K."/>
        </authorList>
    </citation>
    <scope>NUCLEOTIDE SEQUENCE [LARGE SCALE GENOMIC DNA]</scope>
    <source>
        <strain evidence="10">NBRC 110686 / TISTR 2288 / 201-F6</strain>
    </source>
</reference>
<dbReference type="GO" id="GO:0016020">
    <property type="term" value="C:membrane"/>
    <property type="evidence" value="ECO:0007669"/>
    <property type="project" value="TreeGrafter"/>
</dbReference>
<dbReference type="PANTHER" id="PTHR22726">
    <property type="entry name" value="METALLOENDOPEPTIDASE OMA1"/>
    <property type="match status" value="1"/>
</dbReference>
<dbReference type="Pfam" id="PF01435">
    <property type="entry name" value="Peptidase_M48"/>
    <property type="match status" value="1"/>
</dbReference>
<dbReference type="GO" id="GO:0046872">
    <property type="term" value="F:metal ion binding"/>
    <property type="evidence" value="ECO:0007669"/>
    <property type="project" value="UniProtKB-KW"/>
</dbReference>
<evidence type="ECO:0000256" key="6">
    <source>
        <dbReference type="ARBA" id="ARBA00023049"/>
    </source>
</evidence>
<comment type="cofactor">
    <cofactor evidence="1">
        <name>Zn(2+)</name>
        <dbReference type="ChEBI" id="CHEBI:29105"/>
    </cofactor>
</comment>
<keyword evidence="7" id="KW-0732">Signal</keyword>
<evidence type="ECO:0000259" key="8">
    <source>
        <dbReference type="Pfam" id="PF01435"/>
    </source>
</evidence>
<dbReference type="Proteomes" id="UP000037660">
    <property type="component" value="Unassembled WGS sequence"/>
</dbReference>
<protein>
    <submittedName>
        <fullName evidence="9">Exported zinc metalloprotease YfgC</fullName>
    </submittedName>
</protein>
<comment type="caution">
    <text evidence="9">The sequence shown here is derived from an EMBL/GenBank/DDBJ whole genome shotgun (WGS) entry which is preliminary data.</text>
</comment>
<evidence type="ECO:0000256" key="5">
    <source>
        <dbReference type="ARBA" id="ARBA00022833"/>
    </source>
</evidence>
<dbReference type="Gene3D" id="3.30.2010.10">
    <property type="entry name" value="Metalloproteases ('zincins'), catalytic domain"/>
    <property type="match status" value="1"/>
</dbReference>
<gene>
    <name evidence="9" type="ORF">ISF6_5348</name>
</gene>
<keyword evidence="5" id="KW-0862">Zinc</keyword>
<accession>A0A0K8P9D5</accession>
<proteinExistence type="predicted"/>